<name>A0A380P6B8_STRGR</name>
<gene>
    <name evidence="2" type="ORF">NCTC7807_04827</name>
</gene>
<feature type="region of interest" description="Disordered" evidence="1">
    <location>
        <begin position="1"/>
        <end position="37"/>
    </location>
</feature>
<evidence type="ECO:0000313" key="3">
    <source>
        <dbReference type="Proteomes" id="UP000254150"/>
    </source>
</evidence>
<dbReference type="AlphaFoldDB" id="A0A380P6B8"/>
<evidence type="ECO:0000256" key="1">
    <source>
        <dbReference type="SAM" id="MobiDB-lite"/>
    </source>
</evidence>
<sequence>MEIRPGAVEGSQEATPRTPLRLRTEGRRALGPADGASARILRYHGCG</sequence>
<accession>A0A380P6B8</accession>
<dbReference type="Proteomes" id="UP000254150">
    <property type="component" value="Unassembled WGS sequence"/>
</dbReference>
<protein>
    <submittedName>
        <fullName evidence="2">Uncharacterized protein</fullName>
    </submittedName>
</protein>
<dbReference type="EMBL" id="UHID01000007">
    <property type="protein sequence ID" value="SUP60756.1"/>
    <property type="molecule type" value="Genomic_DNA"/>
</dbReference>
<proteinExistence type="predicted"/>
<organism evidence="2 3">
    <name type="scientific">Streptomyces griseus</name>
    <dbReference type="NCBI Taxonomy" id="1911"/>
    <lineage>
        <taxon>Bacteria</taxon>
        <taxon>Bacillati</taxon>
        <taxon>Actinomycetota</taxon>
        <taxon>Actinomycetes</taxon>
        <taxon>Kitasatosporales</taxon>
        <taxon>Streptomycetaceae</taxon>
        <taxon>Streptomyces</taxon>
    </lineage>
</organism>
<reference evidence="2 3" key="1">
    <citation type="submission" date="2018-06" db="EMBL/GenBank/DDBJ databases">
        <authorList>
            <consortium name="Pathogen Informatics"/>
            <person name="Doyle S."/>
        </authorList>
    </citation>
    <scope>NUCLEOTIDE SEQUENCE [LARGE SCALE GENOMIC DNA]</scope>
    <source>
        <strain evidence="2 3">NCTC7807</strain>
    </source>
</reference>
<evidence type="ECO:0000313" key="2">
    <source>
        <dbReference type="EMBL" id="SUP60756.1"/>
    </source>
</evidence>